<dbReference type="PANTHER" id="PTHR31194:SF189">
    <property type="entry name" value="AP2_ERF DOMAIN-CONTAINING PROTEIN"/>
    <property type="match status" value="1"/>
</dbReference>
<evidence type="ECO:0000256" key="1">
    <source>
        <dbReference type="ARBA" id="ARBA00004123"/>
    </source>
</evidence>
<evidence type="ECO:0000259" key="7">
    <source>
        <dbReference type="PROSITE" id="PS51032"/>
    </source>
</evidence>
<evidence type="ECO:0000256" key="5">
    <source>
        <dbReference type="ARBA" id="ARBA00023242"/>
    </source>
</evidence>
<evidence type="ECO:0000256" key="4">
    <source>
        <dbReference type="ARBA" id="ARBA00023163"/>
    </source>
</evidence>
<dbReference type="InterPro" id="IPR050913">
    <property type="entry name" value="AP2/ERF_ERF"/>
</dbReference>
<feature type="region of interest" description="Disordered" evidence="6">
    <location>
        <begin position="173"/>
        <end position="192"/>
    </location>
</feature>
<keyword evidence="2" id="KW-0805">Transcription regulation</keyword>
<dbReference type="OMA" id="VADEHAY"/>
<keyword evidence="3" id="KW-0238">DNA-binding</keyword>
<feature type="compositionally biased region" description="Acidic residues" evidence="6">
    <location>
        <begin position="178"/>
        <end position="192"/>
    </location>
</feature>
<evidence type="ECO:0000313" key="8">
    <source>
        <dbReference type="EnsemblPlants" id="TraesCS2B02G622000.1.cds1"/>
    </source>
</evidence>
<dbReference type="SMART" id="SM00380">
    <property type="entry name" value="AP2"/>
    <property type="match status" value="1"/>
</dbReference>
<reference evidence="8" key="1">
    <citation type="submission" date="2018-08" db="EMBL/GenBank/DDBJ databases">
        <authorList>
            <person name="Rossello M."/>
        </authorList>
    </citation>
    <scope>NUCLEOTIDE SEQUENCE [LARGE SCALE GENOMIC DNA]</scope>
    <source>
        <strain evidence="8">cv. Chinese Spring</strain>
    </source>
</reference>
<proteinExistence type="predicted"/>
<evidence type="ECO:0000256" key="6">
    <source>
        <dbReference type="SAM" id="MobiDB-lite"/>
    </source>
</evidence>
<dbReference type="AlphaFoldDB" id="A0A3B6CHJ3"/>
<sequence>MPPRRRGASGYRDVRARPNGWFSAEIRSGDVRLGLGTFRSAHEAARAYDAAAWRLDRPRSQMNFRDVFTREQAQRVAPPPRLITDLDRADHARRQRRLLVAEEDERAMAEWRRRHPEDVADEHAYWAERTARRRAERADRRQRNALTNEQCDIVSAGGRSFFTADDDRWDDIWLSTSDDTDEDDDDDGSDLE</sequence>
<protein>
    <recommendedName>
        <fullName evidence="7">AP2/ERF domain-containing protein</fullName>
    </recommendedName>
</protein>
<keyword evidence="9" id="KW-1185">Reference proteome</keyword>
<dbReference type="InterPro" id="IPR036955">
    <property type="entry name" value="AP2/ERF_dom_sf"/>
</dbReference>
<dbReference type="Gene3D" id="3.30.730.10">
    <property type="entry name" value="AP2/ERF domain"/>
    <property type="match status" value="1"/>
</dbReference>
<dbReference type="InterPro" id="IPR016177">
    <property type="entry name" value="DNA-bd_dom_sf"/>
</dbReference>
<evidence type="ECO:0000313" key="9">
    <source>
        <dbReference type="Proteomes" id="UP000019116"/>
    </source>
</evidence>
<dbReference type="PANTHER" id="PTHR31194">
    <property type="entry name" value="SHN SHINE , DNA BINDING / TRANSCRIPTION FACTOR"/>
    <property type="match status" value="1"/>
</dbReference>
<accession>A0A3B6CHJ3</accession>
<evidence type="ECO:0000256" key="2">
    <source>
        <dbReference type="ARBA" id="ARBA00023015"/>
    </source>
</evidence>
<dbReference type="Proteomes" id="UP000019116">
    <property type="component" value="Chromosome 2B"/>
</dbReference>
<dbReference type="OrthoDB" id="705364at2759"/>
<evidence type="ECO:0000256" key="3">
    <source>
        <dbReference type="ARBA" id="ARBA00023125"/>
    </source>
</evidence>
<comment type="subcellular location">
    <subcellularLocation>
        <location evidence="1">Nucleus</location>
    </subcellularLocation>
</comment>
<dbReference type="Gramene" id="TraesCS2B02G622000.1">
    <property type="protein sequence ID" value="TraesCS2B02G622000.1.cds1"/>
    <property type="gene ID" value="TraesCS2B02G622000"/>
</dbReference>
<dbReference type="Gramene" id="TraesSTA2B03G01067450.1">
    <property type="protein sequence ID" value="TraesSTA2B03G01067450.1.CDS1"/>
    <property type="gene ID" value="TraesSTA2B03G01067450"/>
</dbReference>
<keyword evidence="4" id="KW-0804">Transcription</keyword>
<dbReference type="PROSITE" id="PS51032">
    <property type="entry name" value="AP2_ERF"/>
    <property type="match status" value="1"/>
</dbReference>
<dbReference type="GO" id="GO:0000976">
    <property type="term" value="F:transcription cis-regulatory region binding"/>
    <property type="evidence" value="ECO:0000318"/>
    <property type="project" value="GO_Central"/>
</dbReference>
<dbReference type="GO" id="GO:0005634">
    <property type="term" value="C:nucleus"/>
    <property type="evidence" value="ECO:0000318"/>
    <property type="project" value="GO_Central"/>
</dbReference>
<dbReference type="Gramene" id="TraesWEE_scaffold_196193_01G000100.1">
    <property type="protein sequence ID" value="TraesWEE_scaffold_196193_01G000100.1"/>
    <property type="gene ID" value="TraesWEE_scaffold_196193_01G000100"/>
</dbReference>
<dbReference type="SUPFAM" id="SSF54171">
    <property type="entry name" value="DNA-binding domain"/>
    <property type="match status" value="1"/>
</dbReference>
<keyword evidence="5" id="KW-0539">Nucleus</keyword>
<feature type="domain" description="AP2/ERF" evidence="7">
    <location>
        <begin position="10"/>
        <end position="65"/>
    </location>
</feature>
<dbReference type="GO" id="GO:0003700">
    <property type="term" value="F:DNA-binding transcription factor activity"/>
    <property type="evidence" value="ECO:0000318"/>
    <property type="project" value="GO_Central"/>
</dbReference>
<dbReference type="EnsemblPlants" id="TraesCS2B02G622000.1">
    <property type="protein sequence ID" value="TraesCS2B02G622000.1.cds1"/>
    <property type="gene ID" value="TraesCS2B02G622000"/>
</dbReference>
<name>A0A3B6CHJ3_WHEAT</name>
<dbReference type="InterPro" id="IPR001471">
    <property type="entry name" value="AP2/ERF_dom"/>
</dbReference>
<dbReference type="Gramene" id="TraesNOR2B03G01093980.1">
    <property type="protein sequence ID" value="TraesNOR2B03G01093980.1.CDS1"/>
    <property type="gene ID" value="TraesNOR2B03G01093980"/>
</dbReference>
<dbReference type="Gramene" id="TraesLDM2B03G01078620.1">
    <property type="protein sequence ID" value="TraesLDM2B03G01078620.1.CDS1"/>
    <property type="gene ID" value="TraesLDM2B03G01078620"/>
</dbReference>
<reference evidence="8" key="2">
    <citation type="submission" date="2018-10" db="UniProtKB">
        <authorList>
            <consortium name="EnsemblPlants"/>
        </authorList>
    </citation>
    <scope>IDENTIFICATION</scope>
</reference>
<dbReference type="Gramene" id="TraesCS2B03G1564100.1">
    <property type="protein sequence ID" value="TraesCS2B03G1564100.1.CDS1"/>
    <property type="gene ID" value="TraesCS2B03G1564100"/>
</dbReference>
<organism evidence="8">
    <name type="scientific">Triticum aestivum</name>
    <name type="common">Wheat</name>
    <dbReference type="NCBI Taxonomy" id="4565"/>
    <lineage>
        <taxon>Eukaryota</taxon>
        <taxon>Viridiplantae</taxon>
        <taxon>Streptophyta</taxon>
        <taxon>Embryophyta</taxon>
        <taxon>Tracheophyta</taxon>
        <taxon>Spermatophyta</taxon>
        <taxon>Magnoliopsida</taxon>
        <taxon>Liliopsida</taxon>
        <taxon>Poales</taxon>
        <taxon>Poaceae</taxon>
        <taxon>BOP clade</taxon>
        <taxon>Pooideae</taxon>
        <taxon>Triticodae</taxon>
        <taxon>Triticeae</taxon>
        <taxon>Triticinae</taxon>
        <taxon>Triticum</taxon>
    </lineage>
</organism>